<dbReference type="InterPro" id="IPR009003">
    <property type="entry name" value="Peptidase_S1_PA"/>
</dbReference>
<gene>
    <name evidence="6" type="ordered locus">Sare_0659</name>
</gene>
<dbReference type="STRING" id="391037.Sare_0659"/>
<dbReference type="InterPro" id="IPR036034">
    <property type="entry name" value="PDZ_sf"/>
</dbReference>
<protein>
    <submittedName>
        <fullName evidence="6">Peptidase S1 and S6 chymotrypsin/Hap</fullName>
    </submittedName>
</protein>
<feature type="region of interest" description="Disordered" evidence="3">
    <location>
        <begin position="1"/>
        <end position="41"/>
    </location>
</feature>
<dbReference type="SUPFAM" id="SSF50494">
    <property type="entry name" value="Trypsin-like serine proteases"/>
    <property type="match status" value="1"/>
</dbReference>
<evidence type="ECO:0000256" key="2">
    <source>
        <dbReference type="ARBA" id="ARBA00022801"/>
    </source>
</evidence>
<evidence type="ECO:0000256" key="4">
    <source>
        <dbReference type="SAM" id="Phobius"/>
    </source>
</evidence>
<feature type="domain" description="PDZ" evidence="5">
    <location>
        <begin position="331"/>
        <end position="412"/>
    </location>
</feature>
<dbReference type="PROSITE" id="PS50106">
    <property type="entry name" value="PDZ"/>
    <property type="match status" value="1"/>
</dbReference>
<dbReference type="GO" id="GO:0006508">
    <property type="term" value="P:proteolysis"/>
    <property type="evidence" value="ECO:0007669"/>
    <property type="project" value="UniProtKB-KW"/>
</dbReference>
<dbReference type="SMART" id="SM00228">
    <property type="entry name" value="PDZ"/>
    <property type="match status" value="1"/>
</dbReference>
<name>A8M1V8_SALAI</name>
<keyword evidence="4" id="KW-1133">Transmembrane helix</keyword>
<evidence type="ECO:0000259" key="5">
    <source>
        <dbReference type="PROSITE" id="PS50106"/>
    </source>
</evidence>
<organism evidence="6">
    <name type="scientific">Salinispora arenicola (strain CNS-205)</name>
    <dbReference type="NCBI Taxonomy" id="391037"/>
    <lineage>
        <taxon>Bacteria</taxon>
        <taxon>Bacillati</taxon>
        <taxon>Actinomycetota</taxon>
        <taxon>Actinomycetes</taxon>
        <taxon>Micromonosporales</taxon>
        <taxon>Micromonosporaceae</taxon>
        <taxon>Salinispora</taxon>
    </lineage>
</organism>
<evidence type="ECO:0000313" key="6">
    <source>
        <dbReference type="EMBL" id="ABV96581.1"/>
    </source>
</evidence>
<dbReference type="PATRIC" id="fig|391037.6.peg.674"/>
<dbReference type="InterPro" id="IPR051201">
    <property type="entry name" value="Chloro_Bact_Ser_Proteases"/>
</dbReference>
<dbReference type="SUPFAM" id="SSF50156">
    <property type="entry name" value="PDZ domain-like"/>
    <property type="match status" value="1"/>
</dbReference>
<dbReference type="eggNOG" id="COG0265">
    <property type="taxonomic scope" value="Bacteria"/>
</dbReference>
<evidence type="ECO:0000256" key="3">
    <source>
        <dbReference type="SAM" id="MobiDB-lite"/>
    </source>
</evidence>
<proteinExistence type="predicted"/>
<dbReference type="KEGG" id="saq:Sare_0659"/>
<dbReference type="PANTHER" id="PTHR43343:SF3">
    <property type="entry name" value="PROTEASE DO-LIKE 8, CHLOROPLASTIC"/>
    <property type="match status" value="1"/>
</dbReference>
<dbReference type="HOGENOM" id="CLU_020120_3_1_11"/>
<dbReference type="Gene3D" id="2.40.10.120">
    <property type="match status" value="1"/>
</dbReference>
<keyword evidence="4" id="KW-0812">Transmembrane</keyword>
<sequence>MTDGWDWRQPGTGAGAARSSSSAHPPPGGPGSSWWSDALADPWRDPTASAVVVVPAAPVSGAEPEPVTDPAAAARPALRYLLLVPLVTALLAGLLGGAFGYALAIRGGGGATVLGAAPAPPPELAQRMPESLAGVAERVLPSVVTVRVARPTGTSEGSGFIATSDGYVITNDHVVAGATGQASVVFSDGSSSPATIVGQDPESDIAVIRVMKDGLRPVAFGDSEALAVGDPVLAIGSPLSLANTVTAGIVSALDRTMRAGEPGGPTRYYAAIQTDAAVNHGNSGGPLVDGAGRVIGVNSTIKSIAEGHEAGNIGLAFAIPINQAKRITQDIIGTGKARRTVIGAQVGGPGAGGGAGVRLVSVTRSGPAADAGLRAGDVIVKLNGRPTNEPTDLIALVRKFAPGSVVAVEYRRGTSRRNASVTLVADAQ</sequence>
<dbReference type="Gene3D" id="2.30.42.10">
    <property type="match status" value="1"/>
</dbReference>
<dbReference type="InterPro" id="IPR001478">
    <property type="entry name" value="PDZ"/>
</dbReference>
<dbReference type="OrthoDB" id="9788136at2"/>
<dbReference type="EMBL" id="CP000850">
    <property type="protein sequence ID" value="ABV96581.1"/>
    <property type="molecule type" value="Genomic_DNA"/>
</dbReference>
<dbReference type="PRINTS" id="PR00834">
    <property type="entry name" value="PROTEASES2C"/>
</dbReference>
<dbReference type="PANTHER" id="PTHR43343">
    <property type="entry name" value="PEPTIDASE S12"/>
    <property type="match status" value="1"/>
</dbReference>
<reference evidence="6" key="1">
    <citation type="submission" date="2007-10" db="EMBL/GenBank/DDBJ databases">
        <title>Complete sequence of Salinispora arenicola CNS-205.</title>
        <authorList>
            <consortium name="US DOE Joint Genome Institute"/>
            <person name="Copeland A."/>
            <person name="Lucas S."/>
            <person name="Lapidus A."/>
            <person name="Barry K."/>
            <person name="Glavina del Rio T."/>
            <person name="Dalin E."/>
            <person name="Tice H."/>
            <person name="Pitluck S."/>
            <person name="Foster B."/>
            <person name="Schmutz J."/>
            <person name="Larimer F."/>
            <person name="Land M."/>
            <person name="Hauser L."/>
            <person name="Kyrpides N."/>
            <person name="Ivanova N."/>
            <person name="Jensen P.R."/>
            <person name="Moore B.S."/>
            <person name="Penn K."/>
            <person name="Jenkins C."/>
            <person name="Udwary D."/>
            <person name="Xiang L."/>
            <person name="Gontang E."/>
            <person name="Richardson P."/>
        </authorList>
    </citation>
    <scope>NUCLEOTIDE SEQUENCE [LARGE SCALE GENOMIC DNA]</scope>
    <source>
        <strain evidence="6">CNS-205</strain>
    </source>
</reference>
<dbReference type="MEROPS" id="S01.494"/>
<feature type="transmembrane region" description="Helical" evidence="4">
    <location>
        <begin position="80"/>
        <end position="104"/>
    </location>
</feature>
<keyword evidence="1" id="KW-0645">Protease</keyword>
<dbReference type="Pfam" id="PF13180">
    <property type="entry name" value="PDZ_2"/>
    <property type="match status" value="1"/>
</dbReference>
<keyword evidence="4" id="KW-0472">Membrane</keyword>
<dbReference type="AlphaFoldDB" id="A8M1V8"/>
<keyword evidence="2" id="KW-0378">Hydrolase</keyword>
<dbReference type="GO" id="GO:0004252">
    <property type="term" value="F:serine-type endopeptidase activity"/>
    <property type="evidence" value="ECO:0007669"/>
    <property type="project" value="InterPro"/>
</dbReference>
<dbReference type="InterPro" id="IPR001940">
    <property type="entry name" value="Peptidase_S1C"/>
</dbReference>
<evidence type="ECO:0000256" key="1">
    <source>
        <dbReference type="ARBA" id="ARBA00022670"/>
    </source>
</evidence>
<accession>A8M1V8</accession>
<dbReference type="Pfam" id="PF13365">
    <property type="entry name" value="Trypsin_2"/>
    <property type="match status" value="1"/>
</dbReference>